<reference evidence="1" key="1">
    <citation type="submission" date="2022-07" db="EMBL/GenBank/DDBJ databases">
        <authorList>
            <person name="Macas J."/>
            <person name="Novak P."/>
            <person name="Neumann P."/>
        </authorList>
    </citation>
    <scope>NUCLEOTIDE SEQUENCE</scope>
</reference>
<dbReference type="Proteomes" id="UP001152523">
    <property type="component" value="Unassembled WGS sequence"/>
</dbReference>
<proteinExistence type="predicted"/>
<evidence type="ECO:0000313" key="1">
    <source>
        <dbReference type="EMBL" id="CAH9110226.1"/>
    </source>
</evidence>
<sequence length="93" mass="10836">MREYNFSFGSFPRLEILIVYLFNTSVVHSLNHHIPSFSAKVFHHLLHSLLFLTNRKSASTCRLKAQPCRNRKVLSAYFHIHRGAAILQFDSSY</sequence>
<name>A0AAV0DY01_9ASTE</name>
<comment type="caution">
    <text evidence="1">The sequence shown here is derived from an EMBL/GenBank/DDBJ whole genome shotgun (WGS) entry which is preliminary data.</text>
</comment>
<dbReference type="AlphaFoldDB" id="A0AAV0DY01"/>
<keyword evidence="2" id="KW-1185">Reference proteome</keyword>
<organism evidence="1 2">
    <name type="scientific">Cuscuta epithymum</name>
    <dbReference type="NCBI Taxonomy" id="186058"/>
    <lineage>
        <taxon>Eukaryota</taxon>
        <taxon>Viridiplantae</taxon>
        <taxon>Streptophyta</taxon>
        <taxon>Embryophyta</taxon>
        <taxon>Tracheophyta</taxon>
        <taxon>Spermatophyta</taxon>
        <taxon>Magnoliopsida</taxon>
        <taxon>eudicotyledons</taxon>
        <taxon>Gunneridae</taxon>
        <taxon>Pentapetalae</taxon>
        <taxon>asterids</taxon>
        <taxon>lamiids</taxon>
        <taxon>Solanales</taxon>
        <taxon>Convolvulaceae</taxon>
        <taxon>Cuscuteae</taxon>
        <taxon>Cuscuta</taxon>
        <taxon>Cuscuta subgen. Cuscuta</taxon>
    </lineage>
</organism>
<gene>
    <name evidence="1" type="ORF">CEPIT_LOCUS19064</name>
</gene>
<evidence type="ECO:0000313" key="2">
    <source>
        <dbReference type="Proteomes" id="UP001152523"/>
    </source>
</evidence>
<dbReference type="EMBL" id="CAMAPF010000167">
    <property type="protein sequence ID" value="CAH9110226.1"/>
    <property type="molecule type" value="Genomic_DNA"/>
</dbReference>
<accession>A0AAV0DY01</accession>
<protein>
    <submittedName>
        <fullName evidence="1">Uncharacterized protein</fullName>
    </submittedName>
</protein>